<feature type="compositionally biased region" description="Basic and acidic residues" evidence="1">
    <location>
        <begin position="1580"/>
        <end position="1603"/>
    </location>
</feature>
<keyword evidence="2" id="KW-0472">Membrane</keyword>
<gene>
    <name evidence="5" type="ORF">POCTA_138.1.T1130193</name>
</gene>
<dbReference type="InterPro" id="IPR019019">
    <property type="entry name" value="H-type_lectin_domain"/>
</dbReference>
<evidence type="ECO:0000313" key="6">
    <source>
        <dbReference type="Proteomes" id="UP000683925"/>
    </source>
</evidence>
<evidence type="ECO:0000256" key="2">
    <source>
        <dbReference type="SAM" id="Phobius"/>
    </source>
</evidence>
<feature type="signal peptide" evidence="3">
    <location>
        <begin position="1"/>
        <end position="16"/>
    </location>
</feature>
<evidence type="ECO:0000256" key="1">
    <source>
        <dbReference type="SAM" id="MobiDB-lite"/>
    </source>
</evidence>
<dbReference type="GO" id="GO:0030246">
    <property type="term" value="F:carbohydrate binding"/>
    <property type="evidence" value="ECO:0007669"/>
    <property type="project" value="InterPro"/>
</dbReference>
<dbReference type="OMA" id="FIAVNSC"/>
<keyword evidence="2" id="KW-0812">Transmembrane</keyword>
<dbReference type="PANTHER" id="PTHR31600:SF2">
    <property type="entry name" value="GAMETE ENRICHED GENE 10 PROTEIN-RELATED"/>
    <property type="match status" value="1"/>
</dbReference>
<dbReference type="OrthoDB" id="302675at2759"/>
<reference evidence="5" key="1">
    <citation type="submission" date="2021-01" db="EMBL/GenBank/DDBJ databases">
        <authorList>
            <consortium name="Genoscope - CEA"/>
            <person name="William W."/>
        </authorList>
    </citation>
    <scope>NUCLEOTIDE SEQUENCE</scope>
</reference>
<feature type="transmembrane region" description="Helical" evidence="2">
    <location>
        <begin position="631"/>
        <end position="652"/>
    </location>
</feature>
<keyword evidence="6" id="KW-1185">Reference proteome</keyword>
<feature type="domain" description="H-type lectin" evidence="4">
    <location>
        <begin position="46"/>
        <end position="110"/>
    </location>
</feature>
<protein>
    <recommendedName>
        <fullName evidence="4">H-type lectin domain-containing protein</fullName>
    </recommendedName>
</protein>
<dbReference type="PANTHER" id="PTHR31600">
    <property type="entry name" value="TINY MACROCYSTS PROTEIN B-RELATED"/>
    <property type="match status" value="1"/>
</dbReference>
<feature type="transmembrane region" description="Helical" evidence="2">
    <location>
        <begin position="592"/>
        <end position="611"/>
    </location>
</feature>
<feature type="region of interest" description="Disordered" evidence="1">
    <location>
        <begin position="1580"/>
        <end position="1616"/>
    </location>
</feature>
<comment type="caution">
    <text evidence="5">The sequence shown here is derived from an EMBL/GenBank/DDBJ whole genome shotgun (WGS) entry which is preliminary data.</text>
</comment>
<name>A0A8S1X431_PAROT</name>
<feature type="transmembrane region" description="Helical" evidence="2">
    <location>
        <begin position="353"/>
        <end position="374"/>
    </location>
</feature>
<feature type="transmembrane region" description="Helical" evidence="2">
    <location>
        <begin position="1873"/>
        <end position="1893"/>
    </location>
</feature>
<feature type="compositionally biased region" description="Low complexity" evidence="1">
    <location>
        <begin position="1653"/>
        <end position="1663"/>
    </location>
</feature>
<feature type="transmembrane region" description="Helical" evidence="2">
    <location>
        <begin position="756"/>
        <end position="778"/>
    </location>
</feature>
<dbReference type="EMBL" id="CAJJDP010000113">
    <property type="protein sequence ID" value="CAD8197208.1"/>
    <property type="molecule type" value="Genomic_DNA"/>
</dbReference>
<keyword evidence="2" id="KW-1133">Transmembrane helix</keyword>
<feature type="chain" id="PRO_5035941791" description="H-type lectin domain-containing protein" evidence="3">
    <location>
        <begin position="17"/>
        <end position="2318"/>
    </location>
</feature>
<dbReference type="InterPro" id="IPR052994">
    <property type="entry name" value="Tiny_macrocysts_regulators"/>
</dbReference>
<feature type="transmembrane region" description="Helical" evidence="2">
    <location>
        <begin position="1685"/>
        <end position="1706"/>
    </location>
</feature>
<organism evidence="5 6">
    <name type="scientific">Paramecium octaurelia</name>
    <dbReference type="NCBI Taxonomy" id="43137"/>
    <lineage>
        <taxon>Eukaryota</taxon>
        <taxon>Sar</taxon>
        <taxon>Alveolata</taxon>
        <taxon>Ciliophora</taxon>
        <taxon>Intramacronucleata</taxon>
        <taxon>Oligohymenophorea</taxon>
        <taxon>Peniculida</taxon>
        <taxon>Parameciidae</taxon>
        <taxon>Paramecium</taxon>
    </lineage>
</organism>
<sequence length="2318" mass="270679">MHKPFHFVLFIVLALGAEWQTGLDNVIKNQPQLTLTSNYPIHTQIEILFDKQFSEVPEVLLMFEQVTFESTLDVDINLSLGQVTKSGFELRYRLGGPARVQQLKVRWVAFVDKNVQLTYREFNFMQLRELRQGSGIREDTFTQPVNANIQSPKVSAFLVGFKINPENGPYALQINCALDSQLQNVDLNLKTKDTTHVRYVKVALIIVGEGSKAITKQGGVDSRGFNYFEEQSTSGIRRINYKQVVPETYLTAPSDNILSQGLRGFEANSTESELISMSLDKYHVFDENYEMNFGPCMEYFSIKSEWHSDLQSRFLHPVARTNQNRENDNESSAQKMSLINQYKILGKLKLPSFFFLFHFVCIAHILQMQIYFLFSLNNHVIVIGQVLFQLNLNHSFFFLQQYFFEYYFLIGTENEIEKYLFVSQDQIGNKDQSNQYQYLIFNNLYQQNRMHTFRKFARGYMQTMLYGIEERPKFKMDGTFYFILHLINHFQYLSIIVNANQNKRFTDFKLAYSQDFLEFFILNNTLKSSMTSNLALVIIAISFASQLILILFLMFSTFIRIWTANLIRRDITGNDNMNSQIQQWVMSFNETLHWYFVLYPVIYLQIAVISFSSLTCNSVSIFPKSDCQIGIGTQILAITPLIISYINGQILIYIMRNHRFHEPNSLKRRYSPLLLLNNTIILVEIFSHYIYEFQAADILKYSMAILFALNQIVDQLTNFPYRDPIRVPSIRLAFVYAWIVIAVTAFKFGFFQEENLFFLIILPLPGLAIVGETLSSLFQNHAILNYNSSIQIEEKHIIIAVDQCYKYHIEYLKDPQAQLQYFQFLMIHRLYCKNNKCYSKLKRFETLNVDQKKDLNTLTLSIIKCIFKAAQNWLFSIHNQNADLQFEQLQLQYISFVSEIAQKPLIGYLELRQYQNNKLNNNSTYFVEITNKLADQLKKQITDNQVRQNSKAVLIHEQRTQLIEISLTQQWQTQNLYENLLQIYIKLVDQKIDHWQNLINGYPSLNPFQYNTQKLCEKIMNLRIALDKYIGVPQEWFDLKTTTTKGIAVKKLSHAQLNINVITLKLYSLFYSLVMNDFDRAIYVEQYVKDLTSNDRQKEIDIIDNISLYNDSTTIILVSIVKNKGKIVNKNQLALANFFHYIDANDFKESVSQVHNLLPKTMMKGHEYLIDAFIQKGHSEYFIRKISGYYENKKGFIEKCYVKLGNLFEELDDYVITASILKCNISNQLILVDAEGKIIGISEELYKTISAKIPNITIEFFKEFCHFFLIFPSFLTILNQNLSKINELDHQFIEDEEHLFYIPSNLVELNSLFVRESYERIGNTLQEGLESQNLSSWRSWKSVSKSLKSDHSLGLDRGNTTILGEKVPIADRSNINFHFQFMNQHKDQLEKYTIIRTKIKISFQMMKVKRYSYPYFIIELEHMNEITSQHKFYNRYPTMGQNFEASNTLFNSALNHKSLNETVPSSADRSIQDTKPVSFQPAKLVIDSQLTKPSKINEEKIKQLIQQDDSNILFGNDHSQIRLFDKPSAIEVQDVSAPPSEIMLPKNAYRPDFSGIPRQKHQDDDSDEFFQLHKQFDEKPYKVEEKELQKEKSSDDFKDKDESQQEIEDNLEKHSSNQNVNKKNFIQLLVENKKMLQENQNDIDEEEKKKRSIASSSKTSTSKSPSLLVRSLYQVSTFGGGLKSVIFAILVYLVLQFCLVFVKLSIIQNNYDILQTNINYVTYPETLNFYFQKMAFFAWISLQDRLDIIEYSEFIRKQQIEELKATRAIIDIKLNELYKGIIQFEEQIMNDELKLVSINDLSFSEQQLDLTQLIQQIQLHSFNYIDNAEEGVIFSDCMFFRLNVPYVYKFAYKYITLLNENLVYYEDRIINDVVVLTMTFIAVNSCIILYLLYNTFLLTQYERQILMLITRVSHRTAEDIMQKLTDVKTILIEPSQLIWKRVNYFELNYEQVQQNQQVTSLLFAKSVKTQSVTKSNELSGQKSKVRSKRSYQSNSLAQRIYDLTLSYPSNFIFLFFLWFLAILFIIGGILVTISQVSDIKPTLNLNLQLIRFKLRFDTLIVLGECLKTQQVISDKLEAKFGNINIDMKNQLILDLFSEQTDGFQDSMRSIYDSLASQSGLLEAQKKELLMYFEDSLCNYMSEEIPFCTIRVSNQNFSVPDSFKTTYGNPWLEDNNFDYLSGGITGCVQEFTKTLNLYFSKEIQSKQLQVSTTQEAVSFLKTQIHLNQFVEYFLDSGKLLTIIGDNLFEQNQSKLQQATTIMQLYIYITGLGLLIILGSISYFWLKYVSSRMKLMRLSLTLIPYEILLEPKTMSSLKQL</sequence>
<accession>A0A8S1X431</accession>
<feature type="transmembrane region" description="Helical" evidence="2">
    <location>
        <begin position="480"/>
        <end position="499"/>
    </location>
</feature>
<feature type="transmembrane region" description="Helical" evidence="2">
    <location>
        <begin position="730"/>
        <end position="749"/>
    </location>
</feature>
<dbReference type="GO" id="GO:0007155">
    <property type="term" value="P:cell adhesion"/>
    <property type="evidence" value="ECO:0007669"/>
    <property type="project" value="InterPro"/>
</dbReference>
<feature type="transmembrane region" description="Helical" evidence="2">
    <location>
        <begin position="534"/>
        <end position="559"/>
    </location>
</feature>
<feature type="region of interest" description="Disordered" evidence="1">
    <location>
        <begin position="1639"/>
        <end position="1663"/>
    </location>
</feature>
<evidence type="ECO:0000259" key="4">
    <source>
        <dbReference type="Pfam" id="PF09458"/>
    </source>
</evidence>
<feature type="transmembrane region" description="Helical" evidence="2">
    <location>
        <begin position="673"/>
        <end position="691"/>
    </location>
</feature>
<dbReference type="Pfam" id="PF09458">
    <property type="entry name" value="H_lectin"/>
    <property type="match status" value="1"/>
</dbReference>
<feature type="transmembrane region" description="Helical" evidence="2">
    <location>
        <begin position="2263"/>
        <end position="2284"/>
    </location>
</feature>
<feature type="transmembrane region" description="Helical" evidence="2">
    <location>
        <begin position="2011"/>
        <end position="2033"/>
    </location>
</feature>
<evidence type="ECO:0000313" key="5">
    <source>
        <dbReference type="EMBL" id="CAD8197208.1"/>
    </source>
</evidence>
<keyword evidence="3" id="KW-0732">Signal</keyword>
<proteinExistence type="predicted"/>
<evidence type="ECO:0000256" key="3">
    <source>
        <dbReference type="SAM" id="SignalP"/>
    </source>
</evidence>
<dbReference type="Proteomes" id="UP000683925">
    <property type="component" value="Unassembled WGS sequence"/>
</dbReference>